<keyword evidence="3" id="KW-1185">Reference proteome</keyword>
<name>A0A9N7YLN1_PLEPL</name>
<proteinExistence type="predicted"/>
<evidence type="ECO:0000313" key="2">
    <source>
        <dbReference type="EMBL" id="CAB1430158.1"/>
    </source>
</evidence>
<dbReference type="Proteomes" id="UP001153269">
    <property type="component" value="Unassembled WGS sequence"/>
</dbReference>
<organism evidence="2 3">
    <name type="scientific">Pleuronectes platessa</name>
    <name type="common">European plaice</name>
    <dbReference type="NCBI Taxonomy" id="8262"/>
    <lineage>
        <taxon>Eukaryota</taxon>
        <taxon>Metazoa</taxon>
        <taxon>Chordata</taxon>
        <taxon>Craniata</taxon>
        <taxon>Vertebrata</taxon>
        <taxon>Euteleostomi</taxon>
        <taxon>Actinopterygii</taxon>
        <taxon>Neopterygii</taxon>
        <taxon>Teleostei</taxon>
        <taxon>Neoteleostei</taxon>
        <taxon>Acanthomorphata</taxon>
        <taxon>Carangaria</taxon>
        <taxon>Pleuronectiformes</taxon>
        <taxon>Pleuronectoidei</taxon>
        <taxon>Pleuronectidae</taxon>
        <taxon>Pleuronectes</taxon>
    </lineage>
</organism>
<feature type="compositionally biased region" description="Polar residues" evidence="1">
    <location>
        <begin position="103"/>
        <end position="117"/>
    </location>
</feature>
<evidence type="ECO:0000313" key="3">
    <source>
        <dbReference type="Proteomes" id="UP001153269"/>
    </source>
</evidence>
<accession>A0A9N7YLN1</accession>
<feature type="compositionally biased region" description="Basic and acidic residues" evidence="1">
    <location>
        <begin position="159"/>
        <end position="169"/>
    </location>
</feature>
<dbReference type="EMBL" id="CADEAL010001209">
    <property type="protein sequence ID" value="CAB1430158.1"/>
    <property type="molecule type" value="Genomic_DNA"/>
</dbReference>
<dbReference type="AlphaFoldDB" id="A0A9N7YLN1"/>
<gene>
    <name evidence="2" type="ORF">PLEPLA_LOCUS18140</name>
</gene>
<protein>
    <submittedName>
        <fullName evidence="2">Uncharacterized protein</fullName>
    </submittedName>
</protein>
<feature type="compositionally biased region" description="Basic and acidic residues" evidence="1">
    <location>
        <begin position="125"/>
        <end position="152"/>
    </location>
</feature>
<comment type="caution">
    <text evidence="2">The sequence shown here is derived from an EMBL/GenBank/DDBJ whole genome shotgun (WGS) entry which is preliminary data.</text>
</comment>
<evidence type="ECO:0000256" key="1">
    <source>
        <dbReference type="SAM" id="MobiDB-lite"/>
    </source>
</evidence>
<feature type="region of interest" description="Disordered" evidence="1">
    <location>
        <begin position="49"/>
        <end position="169"/>
    </location>
</feature>
<sequence length="169" mass="19411">MAGQTLYPLIQEHHSQRVQIPMDRFSAPDHHFQSTATGKHADQWSHRLIRGSSGSNESPTSPQTNEQIMSEEDRSSDEMCGCDSALWRAQNSDERQSRHKPPTSINITASLSSTHIHINQRGRGGRGEEEERRERRGRRGEEDEGRERRGERGEEEERQEGGGEKRRER</sequence>
<feature type="compositionally biased region" description="Polar residues" evidence="1">
    <location>
        <begin position="52"/>
        <end position="68"/>
    </location>
</feature>
<reference evidence="2" key="1">
    <citation type="submission" date="2020-03" db="EMBL/GenBank/DDBJ databases">
        <authorList>
            <person name="Weist P."/>
        </authorList>
    </citation>
    <scope>NUCLEOTIDE SEQUENCE</scope>
</reference>